<dbReference type="EMBL" id="JBHMBH010000011">
    <property type="protein sequence ID" value="MFB9713468.1"/>
    <property type="molecule type" value="Genomic_DNA"/>
</dbReference>
<feature type="transmembrane region" description="Helical" evidence="1">
    <location>
        <begin position="135"/>
        <end position="158"/>
    </location>
</feature>
<keyword evidence="3" id="KW-1185">Reference proteome</keyword>
<sequence length="161" mass="17492">MRLRSGKTPDQVEPAEQLKLIHDEIGRQRPLLLQRIGSMHTRASILVTASGIASVLQAKQPDIGWQYLSVAMGVCAAVIGLFSLRPQNGADAMASKSMEQRLEADLYDAHKSIVDDAAASLDADREHLNHLGKPLGFGYGLLAASLLTSIILSALHYFEFI</sequence>
<name>A0ABV5ULS1_9MICC</name>
<comment type="caution">
    <text evidence="2">The sequence shown here is derived from an EMBL/GenBank/DDBJ whole genome shotgun (WGS) entry which is preliminary data.</text>
</comment>
<keyword evidence="1" id="KW-0472">Membrane</keyword>
<organism evidence="2 3">
    <name type="scientific">Arthrobacter methylotrophus</name>
    <dbReference type="NCBI Taxonomy" id="121291"/>
    <lineage>
        <taxon>Bacteria</taxon>
        <taxon>Bacillati</taxon>
        <taxon>Actinomycetota</taxon>
        <taxon>Actinomycetes</taxon>
        <taxon>Micrococcales</taxon>
        <taxon>Micrococcaceae</taxon>
        <taxon>Arthrobacter</taxon>
    </lineage>
</organism>
<protein>
    <submittedName>
        <fullName evidence="2">Uncharacterized protein</fullName>
    </submittedName>
</protein>
<evidence type="ECO:0000256" key="1">
    <source>
        <dbReference type="SAM" id="Phobius"/>
    </source>
</evidence>
<evidence type="ECO:0000313" key="2">
    <source>
        <dbReference type="EMBL" id="MFB9713468.1"/>
    </source>
</evidence>
<dbReference type="Proteomes" id="UP001589536">
    <property type="component" value="Unassembled WGS sequence"/>
</dbReference>
<proteinExistence type="predicted"/>
<feature type="transmembrane region" description="Helical" evidence="1">
    <location>
        <begin position="64"/>
        <end position="84"/>
    </location>
</feature>
<accession>A0ABV5ULS1</accession>
<evidence type="ECO:0000313" key="3">
    <source>
        <dbReference type="Proteomes" id="UP001589536"/>
    </source>
</evidence>
<keyword evidence="1" id="KW-1133">Transmembrane helix</keyword>
<dbReference type="RefSeq" id="WP_345050086.1">
    <property type="nucleotide sequence ID" value="NZ_BAABED010000001.1"/>
</dbReference>
<keyword evidence="1" id="KW-0812">Transmembrane</keyword>
<reference evidence="2 3" key="1">
    <citation type="submission" date="2024-09" db="EMBL/GenBank/DDBJ databases">
        <authorList>
            <person name="Sun Q."/>
            <person name="Mori K."/>
        </authorList>
    </citation>
    <scope>NUCLEOTIDE SEQUENCE [LARGE SCALE GENOMIC DNA]</scope>
    <source>
        <strain evidence="2 3">JCM 13519</strain>
    </source>
</reference>
<gene>
    <name evidence="2" type="ORF">ACFFPI_04780</name>
</gene>